<evidence type="ECO:0000313" key="1">
    <source>
        <dbReference type="EMBL" id="CCM03924.1"/>
    </source>
</evidence>
<dbReference type="InterPro" id="IPR050587">
    <property type="entry name" value="GNT1/Glycosyltrans_8"/>
</dbReference>
<reference evidence="1 2" key="1">
    <citation type="journal article" date="2012" name="Appl. Environ. Microbiol.">
        <title>Short-read sequencing for genomic analysis of the brown rot fungus Fibroporia radiculosa.</title>
        <authorList>
            <person name="Tang J.D."/>
            <person name="Perkins A.D."/>
            <person name="Sonstegard T.S."/>
            <person name="Schroeder S.G."/>
            <person name="Burgess S.C."/>
            <person name="Diehl S.V."/>
        </authorList>
    </citation>
    <scope>NUCLEOTIDE SEQUENCE [LARGE SCALE GENOMIC DNA]</scope>
    <source>
        <strain evidence="1 2">TFFH 294</strain>
    </source>
</reference>
<dbReference type="STRING" id="599839.J4H3V9"/>
<dbReference type="SUPFAM" id="SSF53448">
    <property type="entry name" value="Nucleotide-diphospho-sugar transferases"/>
    <property type="match status" value="1"/>
</dbReference>
<dbReference type="PANTHER" id="PTHR11183">
    <property type="entry name" value="GLYCOGENIN SUBFAMILY MEMBER"/>
    <property type="match status" value="1"/>
</dbReference>
<dbReference type="Pfam" id="PF01501">
    <property type="entry name" value="Glyco_transf_8"/>
    <property type="match status" value="1"/>
</dbReference>
<dbReference type="GeneID" id="24098835"/>
<evidence type="ECO:0008006" key="3">
    <source>
        <dbReference type="Google" id="ProtNLM"/>
    </source>
</evidence>
<dbReference type="OrthoDB" id="2014201at2759"/>
<dbReference type="EMBL" id="HE797135">
    <property type="protein sequence ID" value="CCM03924.1"/>
    <property type="molecule type" value="Genomic_DNA"/>
</dbReference>
<name>J4H3V9_9APHY</name>
<dbReference type="Proteomes" id="UP000006352">
    <property type="component" value="Unassembled WGS sequence"/>
</dbReference>
<dbReference type="InterPro" id="IPR002495">
    <property type="entry name" value="Glyco_trans_8"/>
</dbReference>
<proteinExistence type="predicted"/>
<dbReference type="AlphaFoldDB" id="J4H3V9"/>
<protein>
    <recommendedName>
        <fullName evidence="3">Nucleotide-diphospho-sugar transferase domain-containing protein</fullName>
    </recommendedName>
</protein>
<organism evidence="1 2">
    <name type="scientific">Fibroporia radiculosa</name>
    <dbReference type="NCBI Taxonomy" id="599839"/>
    <lineage>
        <taxon>Eukaryota</taxon>
        <taxon>Fungi</taxon>
        <taxon>Dikarya</taxon>
        <taxon>Basidiomycota</taxon>
        <taxon>Agaricomycotina</taxon>
        <taxon>Agaricomycetes</taxon>
        <taxon>Polyporales</taxon>
        <taxon>Fibroporiaceae</taxon>
        <taxon>Fibroporia</taxon>
    </lineage>
</organism>
<keyword evidence="2" id="KW-1185">Reference proteome</keyword>
<dbReference type="InParanoid" id="J4H3V9"/>
<dbReference type="InterPro" id="IPR029044">
    <property type="entry name" value="Nucleotide-diphossugar_trans"/>
</dbReference>
<sequence>MHPLVDARVEPIPAHENENAIVTSLYTDAFAPAVATLGHTLNSINSTARRIMIYLPDKVSRRAVCIASVSGFVPHPVARIPPPHSGVHRHFLDQYSKLQLWTLDSIGVKSLVYVDADMLAYHNFDELFSLPYSFGAVPDVYLDGRGYSVGFNAGMLFLRPSTEVFQDMVSKIATARYPAEDAEQSFLNHYYGKEAVRLPYAYNANLAIKKRSPELWADLRKEARLVHYTLVKPFLQGDYAEVPLEMMHKNAQSKMRVHGGVLREEVAEWEESWSETEAMYGDGFATCHLSS</sequence>
<dbReference type="GO" id="GO:0016757">
    <property type="term" value="F:glycosyltransferase activity"/>
    <property type="evidence" value="ECO:0007669"/>
    <property type="project" value="InterPro"/>
</dbReference>
<dbReference type="Gene3D" id="3.90.550.10">
    <property type="entry name" value="Spore Coat Polysaccharide Biosynthesis Protein SpsA, Chain A"/>
    <property type="match status" value="1"/>
</dbReference>
<evidence type="ECO:0000313" key="2">
    <source>
        <dbReference type="Proteomes" id="UP000006352"/>
    </source>
</evidence>
<gene>
    <name evidence="1" type="ORF">FIBRA_06076</name>
</gene>
<dbReference type="HOGENOM" id="CLU_077164_0_0_1"/>
<dbReference type="RefSeq" id="XP_012183207.1">
    <property type="nucleotide sequence ID" value="XM_012327817.1"/>
</dbReference>
<accession>J4H3V9</accession>